<name>A0A9E7G2Y4_9LILI</name>
<reference evidence="4" key="1">
    <citation type="submission" date="2022-05" db="EMBL/GenBank/DDBJ databases">
        <title>The Musa troglodytarum L. genome provides insights into the mechanism of non-climacteric behaviour and enrichment of carotenoids.</title>
        <authorList>
            <person name="Wang J."/>
        </authorList>
    </citation>
    <scope>NUCLEOTIDE SEQUENCE</scope>
    <source>
        <tissue evidence="4">Leaf</tissue>
    </source>
</reference>
<evidence type="ECO:0000259" key="3">
    <source>
        <dbReference type="Pfam" id="PF20636"/>
    </source>
</evidence>
<evidence type="ECO:0000256" key="2">
    <source>
        <dbReference type="SAM" id="MobiDB-lite"/>
    </source>
</evidence>
<feature type="coiled-coil region" evidence="1">
    <location>
        <begin position="125"/>
        <end position="152"/>
    </location>
</feature>
<evidence type="ECO:0000256" key="1">
    <source>
        <dbReference type="SAM" id="Coils"/>
    </source>
</evidence>
<dbReference type="InterPro" id="IPR049481">
    <property type="entry name" value="SMN_G2-BD"/>
</dbReference>
<keyword evidence="5" id="KW-1185">Reference proteome</keyword>
<proteinExistence type="predicted"/>
<feature type="region of interest" description="Disordered" evidence="2">
    <location>
        <begin position="30"/>
        <end position="52"/>
    </location>
</feature>
<dbReference type="PANTHER" id="PTHR39267:SF1">
    <property type="entry name" value="SURVIVAL MOTOR NEURON PROTEIN"/>
    <property type="match status" value="1"/>
</dbReference>
<dbReference type="PANTHER" id="PTHR39267">
    <property type="entry name" value="SURVIVAL MOTOR NEURON-LIKE PROTEIN 1"/>
    <property type="match status" value="1"/>
</dbReference>
<dbReference type="CDD" id="cd22851">
    <property type="entry name" value="SMN_N"/>
    <property type="match status" value="1"/>
</dbReference>
<dbReference type="Pfam" id="PF20636">
    <property type="entry name" value="SMN_G2-BD"/>
    <property type="match status" value="1"/>
</dbReference>
<feature type="domain" description="Survival Motor Neuron Gemin2-binding" evidence="3">
    <location>
        <begin position="1"/>
        <end position="29"/>
    </location>
</feature>
<evidence type="ECO:0000313" key="4">
    <source>
        <dbReference type="EMBL" id="URE07891.1"/>
    </source>
</evidence>
<dbReference type="Proteomes" id="UP001055439">
    <property type="component" value="Chromosome 5"/>
</dbReference>
<evidence type="ECO:0000313" key="5">
    <source>
        <dbReference type="Proteomes" id="UP001055439"/>
    </source>
</evidence>
<organism evidence="4 5">
    <name type="scientific">Musa troglodytarum</name>
    <name type="common">fe'i banana</name>
    <dbReference type="NCBI Taxonomy" id="320322"/>
    <lineage>
        <taxon>Eukaryota</taxon>
        <taxon>Viridiplantae</taxon>
        <taxon>Streptophyta</taxon>
        <taxon>Embryophyta</taxon>
        <taxon>Tracheophyta</taxon>
        <taxon>Spermatophyta</taxon>
        <taxon>Magnoliopsida</taxon>
        <taxon>Liliopsida</taxon>
        <taxon>Zingiberales</taxon>
        <taxon>Musaceae</taxon>
        <taxon>Musa</taxon>
    </lineage>
</organism>
<dbReference type="AlphaFoldDB" id="A0A9E7G2Y4"/>
<accession>A0A9E7G2Y4</accession>
<dbReference type="OrthoDB" id="197400at2759"/>
<dbReference type="InterPro" id="IPR040424">
    <property type="entry name" value="Smn1"/>
</dbReference>
<sequence>MGKGTDLWDDSALIDAFDDAMATYKAVHRESHPAKPLGEGKHIGESTEDEPVHSENLNRQIEHGVGENNVLKDVTETNMPYYKYVSSTEGHQLEEDSLGVNIHATEINSYSSDFHVSTSEIDYHNDEQSIEYNHLLKQYYELEEERQKVLQQLQQANYWNYQTPVQSGEYQAEKFLGNNASESCSQPPYSLCSCHSLSASLIPASACAICGPSFRGYYCCPQNCFTSVLHHFSGCQDHVQSGICSLGGSLTVDPSKQTTHTDDPAVRIGMMAAEKALRSLKKEISVDSNICQEKENMKDKGEISGEHECKASGVISQETDLAVVLSAWYSAGFHTGRYLSEQSRRKASQ</sequence>
<dbReference type="EMBL" id="CP097507">
    <property type="protein sequence ID" value="URE07891.1"/>
    <property type="molecule type" value="Genomic_DNA"/>
</dbReference>
<gene>
    <name evidence="4" type="ORF">MUK42_20553</name>
</gene>
<keyword evidence="1" id="KW-0175">Coiled coil</keyword>
<protein>
    <recommendedName>
        <fullName evidence="3">Survival Motor Neuron Gemin2-binding domain-containing protein</fullName>
    </recommendedName>
</protein>